<organism evidence="2 3">
    <name type="scientific">Propioniferax innocua</name>
    <dbReference type="NCBI Taxonomy" id="1753"/>
    <lineage>
        <taxon>Bacteria</taxon>
        <taxon>Bacillati</taxon>
        <taxon>Actinomycetota</taxon>
        <taxon>Actinomycetes</taxon>
        <taxon>Propionibacteriales</taxon>
        <taxon>Propionibacteriaceae</taxon>
        <taxon>Propioniferax</taxon>
    </lineage>
</organism>
<dbReference type="RefSeq" id="WP_142093101.1">
    <property type="nucleotide sequence ID" value="NZ_BAAAMD010000002.1"/>
</dbReference>
<dbReference type="EMBL" id="VFOR01000001">
    <property type="protein sequence ID" value="TQL63373.1"/>
    <property type="molecule type" value="Genomic_DNA"/>
</dbReference>
<proteinExistence type="predicted"/>
<feature type="region of interest" description="Disordered" evidence="1">
    <location>
        <begin position="1"/>
        <end position="67"/>
    </location>
</feature>
<gene>
    <name evidence="2" type="ORF">FB460_1182</name>
</gene>
<dbReference type="InterPro" id="IPR023869">
    <property type="entry name" value="tRNA_Adeno_NH3ase_assoc_put"/>
</dbReference>
<comment type="caution">
    <text evidence="2">The sequence shown here is derived from an EMBL/GenBank/DDBJ whole genome shotgun (WGS) entry which is preliminary data.</text>
</comment>
<name>A0A542ZSP3_9ACTN</name>
<dbReference type="NCBIfam" id="TIGR03941">
    <property type="entry name" value="tRNA_deam_assoc"/>
    <property type="match status" value="1"/>
</dbReference>
<keyword evidence="3" id="KW-1185">Reference proteome</keyword>
<dbReference type="OrthoDB" id="5189541at2"/>
<dbReference type="AlphaFoldDB" id="A0A542ZSP3"/>
<sequence>MSDFVDEEYESFELPRRASSGRADDALYEDVDDFDDDDDDDFDDDYDDLDDDDDDLDDDDDDDDLEDATDEDIDLVIAVHREDGQPVAQALNKDLANDLEELIIQLRRLPADAGATGFVSLAEEIFIVVLVRGQNVQVVLSDASAASDWPIARDVADFLGVDDWPDPEDDDSEPMGDLDMLADLGVSELDMQEFCDNYDDASYDLLADIADAMKVGPAFRRVMDTFDLDD</sequence>
<accession>A0A542ZSP3</accession>
<reference evidence="2 3" key="1">
    <citation type="submission" date="2019-06" db="EMBL/GenBank/DDBJ databases">
        <title>Sequencing the genomes of 1000 actinobacteria strains.</title>
        <authorList>
            <person name="Klenk H.-P."/>
        </authorList>
    </citation>
    <scope>NUCLEOTIDE SEQUENCE [LARGE SCALE GENOMIC DNA]</scope>
    <source>
        <strain evidence="2 3">DSM 8251</strain>
    </source>
</reference>
<evidence type="ECO:0000313" key="3">
    <source>
        <dbReference type="Proteomes" id="UP000316196"/>
    </source>
</evidence>
<feature type="compositionally biased region" description="Acidic residues" evidence="1">
    <location>
        <begin position="26"/>
        <end position="67"/>
    </location>
</feature>
<protein>
    <submittedName>
        <fullName evidence="2">Putative tRNA adenosine deaminase-associated protein</fullName>
    </submittedName>
</protein>
<evidence type="ECO:0000256" key="1">
    <source>
        <dbReference type="SAM" id="MobiDB-lite"/>
    </source>
</evidence>
<feature type="compositionally biased region" description="Acidic residues" evidence="1">
    <location>
        <begin position="1"/>
        <end position="11"/>
    </location>
</feature>
<dbReference type="Proteomes" id="UP000316196">
    <property type="component" value="Unassembled WGS sequence"/>
</dbReference>
<evidence type="ECO:0000313" key="2">
    <source>
        <dbReference type="EMBL" id="TQL63373.1"/>
    </source>
</evidence>